<protein>
    <submittedName>
        <fullName evidence="4">Thioredoxin family protein</fullName>
    </submittedName>
</protein>
<dbReference type="Gene3D" id="3.40.30.10">
    <property type="entry name" value="Glutaredoxin"/>
    <property type="match status" value="1"/>
</dbReference>
<feature type="domain" description="Thioredoxin" evidence="3">
    <location>
        <begin position="12"/>
        <end position="138"/>
    </location>
</feature>
<gene>
    <name evidence="4" type="ORF">I5M07_00585</name>
</gene>
<dbReference type="PROSITE" id="PS51352">
    <property type="entry name" value="THIOREDOXIN_2"/>
    <property type="match status" value="1"/>
</dbReference>
<name>A0A934UID1_9FLAO</name>
<dbReference type="Proteomes" id="UP000609172">
    <property type="component" value="Unassembled WGS sequence"/>
</dbReference>
<dbReference type="RefSeq" id="WP_200104249.1">
    <property type="nucleotide sequence ID" value="NZ_JAEHFV010000001.1"/>
</dbReference>
<keyword evidence="5" id="KW-1185">Reference proteome</keyword>
<dbReference type="Pfam" id="PF13098">
    <property type="entry name" value="Thioredoxin_2"/>
    <property type="match status" value="1"/>
</dbReference>
<keyword evidence="1" id="KW-0676">Redox-active center</keyword>
<dbReference type="PROSITE" id="PS00194">
    <property type="entry name" value="THIOREDOXIN_1"/>
    <property type="match status" value="1"/>
</dbReference>
<dbReference type="AlphaFoldDB" id="A0A934UID1"/>
<accession>A0A934UID1</accession>
<dbReference type="InterPro" id="IPR012336">
    <property type="entry name" value="Thioredoxin-like_fold"/>
</dbReference>
<organism evidence="4 5">
    <name type="scientific">Flavobacterium agrisoli</name>
    <dbReference type="NCBI Taxonomy" id="2793066"/>
    <lineage>
        <taxon>Bacteria</taxon>
        <taxon>Pseudomonadati</taxon>
        <taxon>Bacteroidota</taxon>
        <taxon>Flavobacteriia</taxon>
        <taxon>Flavobacteriales</taxon>
        <taxon>Flavobacteriaceae</taxon>
        <taxon>Flavobacterium</taxon>
    </lineage>
</organism>
<evidence type="ECO:0000256" key="2">
    <source>
        <dbReference type="SAM" id="SignalP"/>
    </source>
</evidence>
<evidence type="ECO:0000313" key="4">
    <source>
        <dbReference type="EMBL" id="MBK0368313.1"/>
    </source>
</evidence>
<keyword evidence="2" id="KW-0732">Signal</keyword>
<evidence type="ECO:0000313" key="5">
    <source>
        <dbReference type="Proteomes" id="UP000609172"/>
    </source>
</evidence>
<dbReference type="EMBL" id="JAEHFV010000001">
    <property type="protein sequence ID" value="MBK0368313.1"/>
    <property type="molecule type" value="Genomic_DNA"/>
</dbReference>
<feature type="signal peptide" evidence="2">
    <location>
        <begin position="1"/>
        <end position="22"/>
    </location>
</feature>
<proteinExistence type="predicted"/>
<dbReference type="InterPro" id="IPR036249">
    <property type="entry name" value="Thioredoxin-like_sf"/>
</dbReference>
<evidence type="ECO:0000259" key="3">
    <source>
        <dbReference type="PROSITE" id="PS51352"/>
    </source>
</evidence>
<feature type="chain" id="PRO_5038126792" evidence="2">
    <location>
        <begin position="23"/>
        <end position="281"/>
    </location>
</feature>
<dbReference type="InterPro" id="IPR013766">
    <property type="entry name" value="Thioredoxin_domain"/>
</dbReference>
<comment type="caution">
    <text evidence="4">The sequence shown here is derived from an EMBL/GenBank/DDBJ whole genome shotgun (WGS) entry which is preliminary data.</text>
</comment>
<sequence>MKLFFKIASAVMLLACPFIALNAQTSSVDQSWELVKKKAAAEHKLILVDLYFTGCAPCAQMDKEVFPDPKVKAFLDANYITFKSDILKEEIAKKISMKYGVTGFPTFLFLNADGQLIDNAAGFKSADQFLALLQEERNVGQKGIFKKYSPKIQEQDYPEFYKSAYLENKRNVPFDVVDSYLQAQPSLLAEVPFVIITGLRVGNKYDDFFLKNIAVLSKDFGSASVSSHVYTIVKRKKIQFEKANDLESFKKLKEEVRPVFSEEEWMKFQDGLMKDFDVAKS</sequence>
<evidence type="ECO:0000256" key="1">
    <source>
        <dbReference type="ARBA" id="ARBA00023284"/>
    </source>
</evidence>
<dbReference type="InterPro" id="IPR017937">
    <property type="entry name" value="Thioredoxin_CS"/>
</dbReference>
<reference evidence="4" key="1">
    <citation type="submission" date="2020-12" db="EMBL/GenBank/DDBJ databases">
        <title>Bacterial novel species Flavobacterium sp. SE-1-e isolated from soil.</title>
        <authorList>
            <person name="Jung H.-Y."/>
        </authorList>
    </citation>
    <scope>NUCLEOTIDE SEQUENCE</scope>
    <source>
        <strain evidence="4">SE-1-e</strain>
    </source>
</reference>
<dbReference type="SUPFAM" id="SSF52833">
    <property type="entry name" value="Thioredoxin-like"/>
    <property type="match status" value="1"/>
</dbReference>